<accession>A0A9E8SHN5</accession>
<name>A0A9E8SHN5_9FLAO</name>
<gene>
    <name evidence="2" type="ORF">N7U66_04450</name>
</gene>
<evidence type="ECO:0000313" key="2">
    <source>
        <dbReference type="EMBL" id="WAC02885.1"/>
    </source>
</evidence>
<sequence length="131" mass="14952">MKHIITFFLLSFTVLFASAQQTHEFVGVIKLNDSSLISLKVVLIEQNNNISGFTLTDLGGEHETKTSIIGFYNEATNILDFKEVETIYTKSPVSEADFCYMNFISDNYRLGKSNKLTGKFKGLFPRQYRVY</sequence>
<dbReference type="KEGG" id="lnu:N7U66_04450"/>
<organism evidence="2 3">
    <name type="scientific">Lacinutrix neustonica</name>
    <dbReference type="NCBI Taxonomy" id="2980107"/>
    <lineage>
        <taxon>Bacteria</taxon>
        <taxon>Pseudomonadati</taxon>
        <taxon>Bacteroidota</taxon>
        <taxon>Flavobacteriia</taxon>
        <taxon>Flavobacteriales</taxon>
        <taxon>Flavobacteriaceae</taxon>
        <taxon>Lacinutrix</taxon>
    </lineage>
</organism>
<protein>
    <submittedName>
        <fullName evidence="2">Uncharacterized protein</fullName>
    </submittedName>
</protein>
<dbReference type="Proteomes" id="UP001164705">
    <property type="component" value="Chromosome"/>
</dbReference>
<reference evidence="2" key="1">
    <citation type="submission" date="2022-11" db="EMBL/GenBank/DDBJ databases">
        <title>Lacinutrix neustonica HL-RS19T sp. nov., isolated from the surface microlayer sample of brackish Lake Shihwa.</title>
        <authorList>
            <person name="Choi J.Y."/>
            <person name="Hwang C.Y."/>
        </authorList>
    </citation>
    <scope>NUCLEOTIDE SEQUENCE</scope>
    <source>
        <strain evidence="2">HL-RS19</strain>
    </source>
</reference>
<feature type="chain" id="PRO_5039667500" evidence="1">
    <location>
        <begin position="20"/>
        <end position="131"/>
    </location>
</feature>
<dbReference type="AlphaFoldDB" id="A0A9E8SHN5"/>
<feature type="signal peptide" evidence="1">
    <location>
        <begin position="1"/>
        <end position="19"/>
    </location>
</feature>
<evidence type="ECO:0000313" key="3">
    <source>
        <dbReference type="Proteomes" id="UP001164705"/>
    </source>
</evidence>
<dbReference type="EMBL" id="CP113088">
    <property type="protein sequence ID" value="WAC02885.1"/>
    <property type="molecule type" value="Genomic_DNA"/>
</dbReference>
<keyword evidence="1" id="KW-0732">Signal</keyword>
<proteinExistence type="predicted"/>
<keyword evidence="3" id="KW-1185">Reference proteome</keyword>
<dbReference type="RefSeq" id="WP_267677487.1">
    <property type="nucleotide sequence ID" value="NZ_CP113088.1"/>
</dbReference>
<evidence type="ECO:0000256" key="1">
    <source>
        <dbReference type="SAM" id="SignalP"/>
    </source>
</evidence>